<evidence type="ECO:0000256" key="3">
    <source>
        <dbReference type="ARBA" id="ARBA00012695"/>
    </source>
</evidence>
<gene>
    <name evidence="12" type="ORF">ACFQEU_04525</name>
</gene>
<sequence length="317" mass="33790">MIPPIARDFVAGETPEAALEHVAGLNERGVAGILNLLGEHYTERAPADADADAYVDLVAAIADRGLDACVSVKPSQIGLDVGEDVFAANLARIVEAANGEAVGSDATSPGSDGTSPGSDTGSSGVDAALAASTGGGTFVWIDMEDHETTDVTLDAFERHAVATDGNVGVCVQANLRRTRDDLERLAALPGKVRLVKGAYDEPAAVAYTEKARVDEAYRDDLAFMFEAFDDGIAVGSHDPAMIEYAAELYADHGTPYEVQMLMGVRESEQYALAGDPDVDAAVYQYIPYGSKWFSYFYRRIRERKSNALFALRAIVGR</sequence>
<dbReference type="InterPro" id="IPR008219">
    <property type="entry name" value="PRODH_bac_arc"/>
</dbReference>
<accession>A0ABD5S9N3</accession>
<dbReference type="Proteomes" id="UP001596442">
    <property type="component" value="Unassembled WGS sequence"/>
</dbReference>
<feature type="domain" description="Proline dehydrogenase" evidence="11">
    <location>
        <begin position="19"/>
        <end position="309"/>
    </location>
</feature>
<evidence type="ECO:0000256" key="9">
    <source>
        <dbReference type="ARBA" id="ARBA00048779"/>
    </source>
</evidence>
<keyword evidence="4" id="KW-0285">Flavoprotein</keyword>
<comment type="pathway">
    <text evidence="2">Amino-acid degradation; L-proline degradation into L-glutamate; L-glutamate from L-proline: step 1/2.</text>
</comment>
<dbReference type="SUPFAM" id="SSF51730">
    <property type="entry name" value="FAD-linked oxidoreductase"/>
    <property type="match status" value="1"/>
</dbReference>
<proteinExistence type="predicted"/>
<evidence type="ECO:0000313" key="12">
    <source>
        <dbReference type="EMBL" id="MFC6752732.1"/>
    </source>
</evidence>
<dbReference type="PANTHER" id="PTHR13914">
    <property type="entry name" value="PROLINE OXIDASE"/>
    <property type="match status" value="1"/>
</dbReference>
<dbReference type="InterPro" id="IPR002872">
    <property type="entry name" value="Proline_DH_dom"/>
</dbReference>
<evidence type="ECO:0000256" key="4">
    <source>
        <dbReference type="ARBA" id="ARBA00022630"/>
    </source>
</evidence>
<keyword evidence="5" id="KW-0547">Nucleotide-binding</keyword>
<dbReference type="RefSeq" id="WP_379779698.1">
    <property type="nucleotide sequence ID" value="NZ_JBHSWW010000037.1"/>
</dbReference>
<comment type="cofactor">
    <cofactor evidence="1">
        <name>FAD</name>
        <dbReference type="ChEBI" id="CHEBI:57692"/>
    </cofactor>
</comment>
<name>A0ABD5S9N3_9EURY</name>
<evidence type="ECO:0000256" key="8">
    <source>
        <dbReference type="ARBA" id="ARBA00023062"/>
    </source>
</evidence>
<evidence type="ECO:0000256" key="10">
    <source>
        <dbReference type="SAM" id="MobiDB-lite"/>
    </source>
</evidence>
<keyword evidence="8" id="KW-0642">Proline metabolism</keyword>
<dbReference type="EC" id="1.5.5.2" evidence="3"/>
<evidence type="ECO:0000256" key="1">
    <source>
        <dbReference type="ARBA" id="ARBA00001974"/>
    </source>
</evidence>
<dbReference type="InterPro" id="IPR029041">
    <property type="entry name" value="FAD-linked_oxidoreductase-like"/>
</dbReference>
<evidence type="ECO:0000256" key="5">
    <source>
        <dbReference type="ARBA" id="ARBA00022741"/>
    </source>
</evidence>
<protein>
    <recommendedName>
        <fullName evidence="3">proline dehydrogenase</fullName>
        <ecNumber evidence="3">1.5.5.2</ecNumber>
    </recommendedName>
</protein>
<evidence type="ECO:0000313" key="13">
    <source>
        <dbReference type="Proteomes" id="UP001596442"/>
    </source>
</evidence>
<dbReference type="Gene3D" id="3.20.20.220">
    <property type="match status" value="1"/>
</dbReference>
<evidence type="ECO:0000259" key="11">
    <source>
        <dbReference type="Pfam" id="PF01619"/>
    </source>
</evidence>
<organism evidence="12 13">
    <name type="scientific">Halorubrum tibetense</name>
    <dbReference type="NCBI Taxonomy" id="175631"/>
    <lineage>
        <taxon>Archaea</taxon>
        <taxon>Methanobacteriati</taxon>
        <taxon>Methanobacteriota</taxon>
        <taxon>Stenosarchaea group</taxon>
        <taxon>Halobacteria</taxon>
        <taxon>Halobacteriales</taxon>
        <taxon>Haloferacaceae</taxon>
        <taxon>Halorubrum</taxon>
    </lineage>
</organism>
<keyword evidence="6" id="KW-0274">FAD</keyword>
<keyword evidence="13" id="KW-1185">Reference proteome</keyword>
<evidence type="ECO:0000256" key="2">
    <source>
        <dbReference type="ARBA" id="ARBA00004739"/>
    </source>
</evidence>
<dbReference type="GO" id="GO:0000166">
    <property type="term" value="F:nucleotide binding"/>
    <property type="evidence" value="ECO:0007669"/>
    <property type="project" value="UniProtKB-KW"/>
</dbReference>
<feature type="region of interest" description="Disordered" evidence="10">
    <location>
        <begin position="99"/>
        <end position="126"/>
    </location>
</feature>
<comment type="caution">
    <text evidence="12">The sequence shown here is derived from an EMBL/GenBank/DDBJ whole genome shotgun (WGS) entry which is preliminary data.</text>
</comment>
<dbReference type="GO" id="GO:0006560">
    <property type="term" value="P:proline metabolic process"/>
    <property type="evidence" value="ECO:0007669"/>
    <property type="project" value="UniProtKB-KW"/>
</dbReference>
<dbReference type="InterPro" id="IPR015659">
    <property type="entry name" value="Proline_oxidase"/>
</dbReference>
<evidence type="ECO:0000256" key="7">
    <source>
        <dbReference type="ARBA" id="ARBA00023002"/>
    </source>
</evidence>
<dbReference type="PIRSF" id="PIRSF000196">
    <property type="entry name" value="Pro_dehydrog"/>
    <property type="match status" value="1"/>
</dbReference>
<dbReference type="GO" id="GO:0004657">
    <property type="term" value="F:proline dehydrogenase activity"/>
    <property type="evidence" value="ECO:0007669"/>
    <property type="project" value="UniProtKB-EC"/>
</dbReference>
<dbReference type="Pfam" id="PF01619">
    <property type="entry name" value="Pro_dh"/>
    <property type="match status" value="1"/>
</dbReference>
<dbReference type="EMBL" id="JBHSWW010000037">
    <property type="protein sequence ID" value="MFC6752732.1"/>
    <property type="molecule type" value="Genomic_DNA"/>
</dbReference>
<keyword evidence="7" id="KW-0560">Oxidoreductase</keyword>
<reference evidence="12 13" key="1">
    <citation type="journal article" date="2019" name="Int. J. Syst. Evol. Microbiol.">
        <title>The Global Catalogue of Microorganisms (GCM) 10K type strain sequencing project: providing services to taxonomists for standard genome sequencing and annotation.</title>
        <authorList>
            <consortium name="The Broad Institute Genomics Platform"/>
            <consortium name="The Broad Institute Genome Sequencing Center for Infectious Disease"/>
            <person name="Wu L."/>
            <person name="Ma J."/>
        </authorList>
    </citation>
    <scope>NUCLEOTIDE SEQUENCE [LARGE SCALE GENOMIC DNA]</scope>
    <source>
        <strain evidence="12 13">CGMCC 1.3239</strain>
    </source>
</reference>
<dbReference type="AlphaFoldDB" id="A0ABD5S9N3"/>
<evidence type="ECO:0000256" key="6">
    <source>
        <dbReference type="ARBA" id="ARBA00022827"/>
    </source>
</evidence>
<feature type="compositionally biased region" description="Low complexity" evidence="10">
    <location>
        <begin position="107"/>
        <end position="124"/>
    </location>
</feature>
<comment type="catalytic activity">
    <reaction evidence="9">
        <text>L-proline + a quinone = (S)-1-pyrroline-5-carboxylate + a quinol + H(+)</text>
        <dbReference type="Rhea" id="RHEA:23784"/>
        <dbReference type="ChEBI" id="CHEBI:15378"/>
        <dbReference type="ChEBI" id="CHEBI:17388"/>
        <dbReference type="ChEBI" id="CHEBI:24646"/>
        <dbReference type="ChEBI" id="CHEBI:60039"/>
        <dbReference type="ChEBI" id="CHEBI:132124"/>
        <dbReference type="EC" id="1.5.5.2"/>
    </reaction>
</comment>
<dbReference type="PANTHER" id="PTHR13914:SF0">
    <property type="entry name" value="PROLINE DEHYDROGENASE 1, MITOCHONDRIAL"/>
    <property type="match status" value="1"/>
</dbReference>